<reference evidence="1 2" key="1">
    <citation type="submission" date="2019-06" db="EMBL/GenBank/DDBJ databases">
        <title>Sequencing the genomes of 1000 actinobacteria strains.</title>
        <authorList>
            <person name="Klenk H.-P."/>
        </authorList>
    </citation>
    <scope>NUCLEOTIDE SEQUENCE [LARGE SCALE GENOMIC DNA]</scope>
    <source>
        <strain evidence="1 2">DSM 24683</strain>
    </source>
</reference>
<evidence type="ECO:0000313" key="1">
    <source>
        <dbReference type="EMBL" id="TWD81923.1"/>
    </source>
</evidence>
<sequence>MGFRNENPKYHTNLDIDWAVATYGHRVIDGHAVESDAFWQWLRNVEFRA</sequence>
<gene>
    <name evidence="1" type="ORF">FB561_3047</name>
</gene>
<dbReference type="Proteomes" id="UP000318380">
    <property type="component" value="Unassembled WGS sequence"/>
</dbReference>
<dbReference type="AlphaFoldDB" id="A0A561BT22"/>
<comment type="caution">
    <text evidence="1">The sequence shown here is derived from an EMBL/GenBank/DDBJ whole genome shotgun (WGS) entry which is preliminary data.</text>
</comment>
<proteinExistence type="predicted"/>
<keyword evidence="2" id="KW-1185">Reference proteome</keyword>
<evidence type="ECO:0000313" key="2">
    <source>
        <dbReference type="Proteomes" id="UP000318380"/>
    </source>
</evidence>
<name>A0A561BT22_9ACTN</name>
<organism evidence="1 2">
    <name type="scientific">Kribbella amoyensis</name>
    <dbReference type="NCBI Taxonomy" id="996641"/>
    <lineage>
        <taxon>Bacteria</taxon>
        <taxon>Bacillati</taxon>
        <taxon>Actinomycetota</taxon>
        <taxon>Actinomycetes</taxon>
        <taxon>Propionibacteriales</taxon>
        <taxon>Kribbellaceae</taxon>
        <taxon>Kribbella</taxon>
    </lineage>
</organism>
<accession>A0A561BT22</accession>
<dbReference type="EMBL" id="VIVK01000001">
    <property type="protein sequence ID" value="TWD81923.1"/>
    <property type="molecule type" value="Genomic_DNA"/>
</dbReference>
<protein>
    <submittedName>
        <fullName evidence="1">Uncharacterized protein</fullName>
    </submittedName>
</protein>